<evidence type="ECO:0000313" key="3">
    <source>
        <dbReference type="Proteomes" id="UP000464262"/>
    </source>
</evidence>
<name>A0A7Z2YEG2_9VIBR</name>
<dbReference type="InterPro" id="IPR009875">
    <property type="entry name" value="PilZ_domain"/>
</dbReference>
<dbReference type="Proteomes" id="UP000464262">
    <property type="component" value="Chromosome 1"/>
</dbReference>
<dbReference type="Pfam" id="PF07238">
    <property type="entry name" value="PilZ"/>
    <property type="match status" value="2"/>
</dbReference>
<dbReference type="AlphaFoldDB" id="A0A7Z2YEG2"/>
<organism evidence="2 3">
    <name type="scientific">Vibrio astriarenae</name>
    <dbReference type="NCBI Taxonomy" id="1481923"/>
    <lineage>
        <taxon>Bacteria</taxon>
        <taxon>Pseudomonadati</taxon>
        <taxon>Pseudomonadota</taxon>
        <taxon>Gammaproteobacteria</taxon>
        <taxon>Vibrionales</taxon>
        <taxon>Vibrionaceae</taxon>
        <taxon>Vibrio</taxon>
    </lineage>
</organism>
<reference evidence="2 3" key="1">
    <citation type="submission" date="2020-01" db="EMBL/GenBank/DDBJ databases">
        <title>Whole genome and functional gene identification of agarase of Vibrio HN897.</title>
        <authorList>
            <person name="Liu Y."/>
            <person name="Zhao Z."/>
        </authorList>
    </citation>
    <scope>NUCLEOTIDE SEQUENCE [LARGE SCALE GENOMIC DNA]</scope>
    <source>
        <strain evidence="2 3">HN897</strain>
    </source>
</reference>
<dbReference type="EMBL" id="CP047475">
    <property type="protein sequence ID" value="QIA64084.1"/>
    <property type="molecule type" value="Genomic_DNA"/>
</dbReference>
<gene>
    <name evidence="2" type="ORF">GT360_11430</name>
</gene>
<feature type="domain" description="PilZ" evidence="1">
    <location>
        <begin position="469"/>
        <end position="558"/>
    </location>
</feature>
<feature type="domain" description="PilZ" evidence="1">
    <location>
        <begin position="144"/>
        <end position="228"/>
    </location>
</feature>
<dbReference type="Gene3D" id="2.40.10.220">
    <property type="entry name" value="predicted glycosyltransferase like domains"/>
    <property type="match status" value="2"/>
</dbReference>
<dbReference type="KEGG" id="vas:GT360_11430"/>
<proteinExistence type="predicted"/>
<protein>
    <submittedName>
        <fullName evidence="2">PilZ domain-containing protein</fullName>
    </submittedName>
</protein>
<dbReference type="SUPFAM" id="SSF141371">
    <property type="entry name" value="PilZ domain-like"/>
    <property type="match status" value="1"/>
</dbReference>
<sequence>MQQAEILSIVERLLPAYHAADFETVLDQVVGDHSPTAKLLVKMEMNRLMSPCTKKIDLRGRVQGECREFTLDGIQHWLDDVAFNAYHKNIKKYGSYTEGVWEAMVNTRNNYRVMTQKNRATTNPNGVEEYQFSVESVHLGFDLKRKENRLKVASQVEMKLSQGQQIHAVTVDLSDSGAKFKVPTAFNYKLGEVIDVYFLELAKGSKIEDVDNHLDYRVVGIDQCYENDAVKYLRTIKLSPSDLPDRLIREALKNTSQRVRHDNQDKIIRARTRGYEHTFLKHTCNLPVFFSKNELKLVLMTENNKSIWQYWQDERNQQALSSLFSKERMSLMAQTGVKSTSNILYSFKHKHQDKSLFYSMMVPEANREERKLFWHVGARRASWKVFKLHVFELDSEEREELARHANELNLDAQELTHCGVLQELADTQSARDYLLSEKPLLDTKVLNKFRQSRATDNRVLSLYFDACTRRREPRYKLRSPIFLSNHSGQTVAGVTTDISKHGLGVILNESINLIADEMCHLNFKELQLYDKSLPLSKVSYQAVRVGSTGKQIQLKLEYNTENSRVAAFFEKVIRHNEGKLIEKNEILPSNAILEGLHNILLDKVVSAPLFFEKQNNNIKPRVIGINQPLADCLMPFARLGGERKFVLDPIFKGRTNTLIAQPMKRIDGAGPHYFEVYVHSMLLNERTQRVQTRLSTEFDSVKERLQFIKKAQTVGRFFALRISSAPVFDPITSLLRKDIDELISISLTQARNLEKEILGIVGYSEVVDVTDEVLVRLELTR</sequence>
<evidence type="ECO:0000259" key="1">
    <source>
        <dbReference type="Pfam" id="PF07238"/>
    </source>
</evidence>
<keyword evidence="3" id="KW-1185">Reference proteome</keyword>
<evidence type="ECO:0000313" key="2">
    <source>
        <dbReference type="EMBL" id="QIA64084.1"/>
    </source>
</evidence>
<dbReference type="RefSeq" id="WP_164648993.1">
    <property type="nucleotide sequence ID" value="NZ_CP047475.1"/>
</dbReference>
<accession>A0A7Z2YEG2</accession>
<dbReference type="GO" id="GO:0035438">
    <property type="term" value="F:cyclic-di-GMP binding"/>
    <property type="evidence" value="ECO:0007669"/>
    <property type="project" value="InterPro"/>
</dbReference>